<comment type="subcellular location">
    <subcellularLocation>
        <location evidence="1 7">Cell membrane</location>
        <topology evidence="1 7">Multi-pass membrane protein</topology>
    </subcellularLocation>
</comment>
<keyword evidence="6 7" id="KW-0472">Membrane</keyword>
<dbReference type="STRING" id="561176.SAMN04488561_0244"/>
<evidence type="ECO:0000313" key="10">
    <source>
        <dbReference type="Proteomes" id="UP000181980"/>
    </source>
</evidence>
<keyword evidence="5 7" id="KW-1133">Transmembrane helix</keyword>
<feature type="transmembrane region" description="Helical" evidence="7">
    <location>
        <begin position="249"/>
        <end position="276"/>
    </location>
</feature>
<proteinExistence type="inferred from homology"/>
<evidence type="ECO:0000256" key="4">
    <source>
        <dbReference type="ARBA" id="ARBA00022692"/>
    </source>
</evidence>
<gene>
    <name evidence="9" type="ORF">SAMN04488561_0244</name>
</gene>
<dbReference type="SUPFAM" id="SSF161098">
    <property type="entry name" value="MetI-like"/>
    <property type="match status" value="1"/>
</dbReference>
<comment type="similarity">
    <text evidence="7">Belongs to the binding-protein-dependent transport system permease family.</text>
</comment>
<sequence length="331" mass="36493">MLTFVVRRVALMIPTLVLISIVTFTIIQLPPGDFLTTYVTNLSAQGEQVDPAEVAALRARYGLDEPLPAQYLTWIWGIVSDGDFGRSFEWNRPVAEMISDRLPLTIVFMAATVVFTWIIAFPIGLYSAIRQYSITDYVATTIGFLGLAIPNFLLALALMWMGLNVFGQDSVGGLFSPEYKDAAWNLGKVLDLMGHLWVPMVVLGTAGTAGLIRILRANLLDELRKPYVTAARARGMPERRLLLRYPMRVALNPFVSTIGWVLPVLIGGEVIVSSVLSLETTGPLLLSSLQSQDMYLAGSIILLVSVMTVIGTLISDLLLAWLDPRIRHRMA</sequence>
<dbReference type="Pfam" id="PF00528">
    <property type="entry name" value="BPD_transp_1"/>
    <property type="match status" value="1"/>
</dbReference>
<dbReference type="InterPro" id="IPR035906">
    <property type="entry name" value="MetI-like_sf"/>
</dbReference>
<evidence type="ECO:0000313" key="9">
    <source>
        <dbReference type="EMBL" id="SED67858.1"/>
    </source>
</evidence>
<evidence type="ECO:0000259" key="8">
    <source>
        <dbReference type="PROSITE" id="PS50928"/>
    </source>
</evidence>
<evidence type="ECO:0000256" key="6">
    <source>
        <dbReference type="ARBA" id="ARBA00023136"/>
    </source>
</evidence>
<dbReference type="CDD" id="cd06261">
    <property type="entry name" value="TM_PBP2"/>
    <property type="match status" value="1"/>
</dbReference>
<protein>
    <submittedName>
        <fullName evidence="9">Peptide/nickel transport system permease protein</fullName>
    </submittedName>
</protein>
<feature type="transmembrane region" description="Helical" evidence="7">
    <location>
        <begin position="137"/>
        <end position="161"/>
    </location>
</feature>
<keyword evidence="2 7" id="KW-0813">Transport</keyword>
<feature type="transmembrane region" description="Helical" evidence="7">
    <location>
        <begin position="9"/>
        <end position="29"/>
    </location>
</feature>
<evidence type="ECO:0000256" key="3">
    <source>
        <dbReference type="ARBA" id="ARBA00022475"/>
    </source>
</evidence>
<keyword evidence="3" id="KW-1003">Cell membrane</keyword>
<dbReference type="InterPro" id="IPR000515">
    <property type="entry name" value="MetI-like"/>
</dbReference>
<feature type="transmembrane region" description="Helical" evidence="7">
    <location>
        <begin position="296"/>
        <end position="322"/>
    </location>
</feature>
<feature type="transmembrane region" description="Helical" evidence="7">
    <location>
        <begin position="102"/>
        <end position="125"/>
    </location>
</feature>
<dbReference type="AlphaFoldDB" id="A0A1H5CN24"/>
<dbReference type="Gene3D" id="1.10.3720.10">
    <property type="entry name" value="MetI-like"/>
    <property type="match status" value="1"/>
</dbReference>
<accession>A0A1H5CN24</accession>
<dbReference type="EMBL" id="FNUC01000001">
    <property type="protein sequence ID" value="SED67858.1"/>
    <property type="molecule type" value="Genomic_DNA"/>
</dbReference>
<dbReference type="PANTHER" id="PTHR43163">
    <property type="entry name" value="DIPEPTIDE TRANSPORT SYSTEM PERMEASE PROTEIN DPPB-RELATED"/>
    <property type="match status" value="1"/>
</dbReference>
<organism evidence="9 10">
    <name type="scientific">Jiangella alba</name>
    <dbReference type="NCBI Taxonomy" id="561176"/>
    <lineage>
        <taxon>Bacteria</taxon>
        <taxon>Bacillati</taxon>
        <taxon>Actinomycetota</taxon>
        <taxon>Actinomycetes</taxon>
        <taxon>Jiangellales</taxon>
        <taxon>Jiangellaceae</taxon>
        <taxon>Jiangella</taxon>
    </lineage>
</organism>
<feature type="transmembrane region" description="Helical" evidence="7">
    <location>
        <begin position="196"/>
        <end position="215"/>
    </location>
</feature>
<dbReference type="GO" id="GO:0055085">
    <property type="term" value="P:transmembrane transport"/>
    <property type="evidence" value="ECO:0007669"/>
    <property type="project" value="InterPro"/>
</dbReference>
<dbReference type="PROSITE" id="PS50928">
    <property type="entry name" value="ABC_TM1"/>
    <property type="match status" value="1"/>
</dbReference>
<evidence type="ECO:0000256" key="5">
    <source>
        <dbReference type="ARBA" id="ARBA00022989"/>
    </source>
</evidence>
<dbReference type="OrthoDB" id="3543764at2"/>
<dbReference type="GO" id="GO:0005886">
    <property type="term" value="C:plasma membrane"/>
    <property type="evidence" value="ECO:0007669"/>
    <property type="project" value="UniProtKB-SubCell"/>
</dbReference>
<name>A0A1H5CN24_9ACTN</name>
<feature type="domain" description="ABC transmembrane type-1" evidence="8">
    <location>
        <begin position="102"/>
        <end position="319"/>
    </location>
</feature>
<evidence type="ECO:0000256" key="1">
    <source>
        <dbReference type="ARBA" id="ARBA00004651"/>
    </source>
</evidence>
<dbReference type="Pfam" id="PF19300">
    <property type="entry name" value="BPD_transp_1_N"/>
    <property type="match status" value="1"/>
</dbReference>
<keyword evidence="10" id="KW-1185">Reference proteome</keyword>
<dbReference type="InterPro" id="IPR045621">
    <property type="entry name" value="BPD_transp_1_N"/>
</dbReference>
<keyword evidence="4 7" id="KW-0812">Transmembrane</keyword>
<dbReference type="PANTHER" id="PTHR43163:SF6">
    <property type="entry name" value="DIPEPTIDE TRANSPORT SYSTEM PERMEASE PROTEIN DPPB-RELATED"/>
    <property type="match status" value="1"/>
</dbReference>
<dbReference type="Proteomes" id="UP000181980">
    <property type="component" value="Unassembled WGS sequence"/>
</dbReference>
<evidence type="ECO:0000256" key="7">
    <source>
        <dbReference type="RuleBase" id="RU363032"/>
    </source>
</evidence>
<reference evidence="10" key="1">
    <citation type="submission" date="2016-10" db="EMBL/GenBank/DDBJ databases">
        <authorList>
            <person name="Varghese N."/>
            <person name="Submissions S."/>
        </authorList>
    </citation>
    <scope>NUCLEOTIDE SEQUENCE [LARGE SCALE GENOMIC DNA]</scope>
    <source>
        <strain evidence="10">DSM 45237</strain>
    </source>
</reference>
<evidence type="ECO:0000256" key="2">
    <source>
        <dbReference type="ARBA" id="ARBA00022448"/>
    </source>
</evidence>